<proteinExistence type="predicted"/>
<evidence type="ECO:0000313" key="2">
    <source>
        <dbReference type="Proteomes" id="UP000248014"/>
    </source>
</evidence>
<gene>
    <name evidence="1" type="ORF">C7451_11482</name>
</gene>
<accession>A0A2V3USE0</accession>
<dbReference type="Proteomes" id="UP000248014">
    <property type="component" value="Unassembled WGS sequence"/>
</dbReference>
<dbReference type="EMBL" id="QJJM01000014">
    <property type="protein sequence ID" value="PXW70106.1"/>
    <property type="molecule type" value="Genomic_DNA"/>
</dbReference>
<name>A0A2V3USE0_9SPHN</name>
<dbReference type="OrthoDB" id="7059994at2"/>
<dbReference type="AlphaFoldDB" id="A0A2V3USE0"/>
<dbReference type="RefSeq" id="WP_110299974.1">
    <property type="nucleotide sequence ID" value="NZ_QJJM01000014.1"/>
</dbReference>
<keyword evidence="2" id="KW-1185">Reference proteome</keyword>
<reference evidence="1 2" key="1">
    <citation type="submission" date="2018-05" db="EMBL/GenBank/DDBJ databases">
        <title>Genomic Encyclopedia of Type Strains, Phase IV (KMG-IV): sequencing the most valuable type-strain genomes for metagenomic binning, comparative biology and taxonomic classification.</title>
        <authorList>
            <person name="Goeker M."/>
        </authorList>
    </citation>
    <scope>NUCLEOTIDE SEQUENCE [LARGE SCALE GENOMIC DNA]</scope>
    <source>
        <strain evidence="1 2">DSM 3183</strain>
    </source>
</reference>
<sequence>MVQFLNADFSGCELERSIPFDGLRMMSGERGEHIVSDIGQRLLALEGRRRDRRKADHERWLHSLSALLANVALGIFNRVDSGRFVAISLNRNDYSGHWISVTALRSQLEQLVELGLIEGQRGYRDIKNGEVRHSRRTRIRATKLLRSLLVEAGVSRKEVGWSERRDIIILREPDVADLTEPDDVKASRSVLTKVSSELSRAEILLPDDAWERVNERYRSAGDPEADRLVSGEESTTLYRIFKGGWDRGGRLYGGWWINLPKAERLLLTLHGSPIVERDFARLHPTLLYARVGIELNFDIYSVPGIEGPFVRELGKRTFNRLINRSNARRPNLTPTPTDRAQLPPGVSFRAYVSALVERLAPIAQWFGTGEGLRLQREDSDLALGIVDRLLAKGIVALPIHDSFIVAQQNEASLIEAMQSEFRARYGFTPAIR</sequence>
<evidence type="ECO:0000313" key="1">
    <source>
        <dbReference type="EMBL" id="PXW70106.1"/>
    </source>
</evidence>
<comment type="caution">
    <text evidence="1">The sequence shown here is derived from an EMBL/GenBank/DDBJ whole genome shotgun (WGS) entry which is preliminary data.</text>
</comment>
<protein>
    <submittedName>
        <fullName evidence="1">Uncharacterized protein</fullName>
    </submittedName>
</protein>
<organism evidence="1 2">
    <name type="scientific">Blastomonas natatoria</name>
    <dbReference type="NCBI Taxonomy" id="34015"/>
    <lineage>
        <taxon>Bacteria</taxon>
        <taxon>Pseudomonadati</taxon>
        <taxon>Pseudomonadota</taxon>
        <taxon>Alphaproteobacteria</taxon>
        <taxon>Sphingomonadales</taxon>
        <taxon>Sphingomonadaceae</taxon>
        <taxon>Blastomonas</taxon>
    </lineage>
</organism>